<dbReference type="EMBL" id="DWWO01000027">
    <property type="protein sequence ID" value="HJC33472.1"/>
    <property type="molecule type" value="Genomic_DNA"/>
</dbReference>
<keyword evidence="6" id="KW-0805">Transcription regulation</keyword>
<dbReference type="SMART" id="SM00448">
    <property type="entry name" value="REC"/>
    <property type="match status" value="1"/>
</dbReference>
<evidence type="ECO:0000256" key="7">
    <source>
        <dbReference type="ARBA" id="ARBA00023125"/>
    </source>
</evidence>
<dbReference type="Gene3D" id="3.40.50.2300">
    <property type="match status" value="1"/>
</dbReference>
<dbReference type="GO" id="GO:0003700">
    <property type="term" value="F:DNA-binding transcription factor activity"/>
    <property type="evidence" value="ECO:0007669"/>
    <property type="project" value="InterPro"/>
</dbReference>
<keyword evidence="7" id="KW-0238">DNA-binding</keyword>
<dbReference type="AlphaFoldDB" id="A0A9D2NKI9"/>
<feature type="domain" description="Response regulatory" evidence="12">
    <location>
        <begin position="3"/>
        <end position="120"/>
    </location>
</feature>
<keyword evidence="5" id="KW-0902">Two-component regulatory system</keyword>
<dbReference type="CDD" id="cd17536">
    <property type="entry name" value="REC_YesN-like"/>
    <property type="match status" value="1"/>
</dbReference>
<dbReference type="SUPFAM" id="SSF46689">
    <property type="entry name" value="Homeodomain-like"/>
    <property type="match status" value="2"/>
</dbReference>
<evidence type="ECO:0000256" key="5">
    <source>
        <dbReference type="ARBA" id="ARBA00023012"/>
    </source>
</evidence>
<comment type="subcellular location">
    <subcellularLocation>
        <location evidence="1">Cytoplasm</location>
    </subcellularLocation>
</comment>
<dbReference type="Gene3D" id="1.10.10.60">
    <property type="entry name" value="Homeodomain-like"/>
    <property type="match status" value="2"/>
</dbReference>
<dbReference type="InterPro" id="IPR051552">
    <property type="entry name" value="HptR"/>
</dbReference>
<dbReference type="PROSITE" id="PS00041">
    <property type="entry name" value="HTH_ARAC_FAMILY_1"/>
    <property type="match status" value="1"/>
</dbReference>
<comment type="caution">
    <text evidence="13">The sequence shown here is derived from an EMBL/GenBank/DDBJ whole genome shotgun (WGS) entry which is preliminary data.</text>
</comment>
<dbReference type="Pfam" id="PF12833">
    <property type="entry name" value="HTH_18"/>
    <property type="match status" value="1"/>
</dbReference>
<feature type="modified residue" description="4-aspartylphosphate" evidence="10">
    <location>
        <position position="55"/>
    </location>
</feature>
<evidence type="ECO:0000256" key="8">
    <source>
        <dbReference type="ARBA" id="ARBA00023163"/>
    </source>
</evidence>
<evidence type="ECO:0000256" key="2">
    <source>
        <dbReference type="ARBA" id="ARBA00018672"/>
    </source>
</evidence>
<evidence type="ECO:0000256" key="4">
    <source>
        <dbReference type="ARBA" id="ARBA00022553"/>
    </source>
</evidence>
<dbReference type="InterPro" id="IPR018062">
    <property type="entry name" value="HTH_AraC-typ_CS"/>
</dbReference>
<sequence length="537" mass="61921">MYKIMFIDDDPLIVRRLHQIMNWTSMGFEIPGDASDGNEALDKISQNPPDIIICDINMPNMDGLTLAEKIKSSFPHIEFIILTVNDSFGCAQQALNTGVDHYLLKPIDPEELGLIIKKILKGLESSQQERQYLDTLKDKALLSEHMIREKFLNWLVSGRQPLSEEQIRERFAFYQIPVSGQEFQVLSVHINSFTDEMTGASSVEDLIEKAKNTIEDSLYDYQNWVVFSDSFYNLIVIFGFQDDRSFNNPSIELIGQMIRNNLLFHLNLPVTVFYSRKYQGASNLYCCYYDTKFLYQYTPSVINKGVLSFDEYIRSSLDSSFNFDTLRSDTLKYLRIGSSDDLLGLISSTLIYALEIGSIESFNMLRIDFIMTGVMFLQENRIAMQDVFQKHFSPLAEILEYNDAESCIAFLKGYFGRILEYIDANKISSQNKITEKCMELIAENISYQHMSVKWLASQLYINENYLSRLFKSETGLSLNRYITKQRMQSAKNYLDQGCTNLQQVSSTVGFSDPFYFSKCFKKEYGVAPSKYLQKADK</sequence>
<name>A0A9D2NKI9_9FIRM</name>
<protein>
    <recommendedName>
        <fullName evidence="2">Stage 0 sporulation protein A homolog</fullName>
    </recommendedName>
</protein>
<evidence type="ECO:0000256" key="6">
    <source>
        <dbReference type="ARBA" id="ARBA00023015"/>
    </source>
</evidence>
<evidence type="ECO:0000259" key="12">
    <source>
        <dbReference type="PROSITE" id="PS50110"/>
    </source>
</evidence>
<keyword evidence="3" id="KW-0963">Cytoplasm</keyword>
<dbReference type="InterPro" id="IPR011006">
    <property type="entry name" value="CheY-like_superfamily"/>
</dbReference>
<dbReference type="SMART" id="SM00342">
    <property type="entry name" value="HTH_ARAC"/>
    <property type="match status" value="1"/>
</dbReference>
<dbReference type="GO" id="GO:0043565">
    <property type="term" value="F:sequence-specific DNA binding"/>
    <property type="evidence" value="ECO:0007669"/>
    <property type="project" value="InterPro"/>
</dbReference>
<proteinExistence type="predicted"/>
<dbReference type="PANTHER" id="PTHR42713">
    <property type="entry name" value="HISTIDINE KINASE-RELATED"/>
    <property type="match status" value="1"/>
</dbReference>
<evidence type="ECO:0000259" key="11">
    <source>
        <dbReference type="PROSITE" id="PS01124"/>
    </source>
</evidence>
<dbReference type="Proteomes" id="UP000823890">
    <property type="component" value="Unassembled WGS sequence"/>
</dbReference>
<evidence type="ECO:0000313" key="14">
    <source>
        <dbReference type="Proteomes" id="UP000823890"/>
    </source>
</evidence>
<evidence type="ECO:0000256" key="10">
    <source>
        <dbReference type="PROSITE-ProRule" id="PRU00169"/>
    </source>
</evidence>
<dbReference type="PROSITE" id="PS50110">
    <property type="entry name" value="RESPONSE_REGULATORY"/>
    <property type="match status" value="1"/>
</dbReference>
<dbReference type="GO" id="GO:0000160">
    <property type="term" value="P:phosphorelay signal transduction system"/>
    <property type="evidence" value="ECO:0007669"/>
    <property type="project" value="UniProtKB-KW"/>
</dbReference>
<keyword evidence="8" id="KW-0804">Transcription</keyword>
<reference evidence="13" key="2">
    <citation type="submission" date="2021-04" db="EMBL/GenBank/DDBJ databases">
        <authorList>
            <person name="Gilroy R."/>
        </authorList>
    </citation>
    <scope>NUCLEOTIDE SEQUENCE</scope>
    <source>
        <strain evidence="13">ChiW19-954</strain>
    </source>
</reference>
<evidence type="ECO:0000256" key="9">
    <source>
        <dbReference type="ARBA" id="ARBA00024867"/>
    </source>
</evidence>
<evidence type="ECO:0000256" key="1">
    <source>
        <dbReference type="ARBA" id="ARBA00004496"/>
    </source>
</evidence>
<dbReference type="Pfam" id="PF00072">
    <property type="entry name" value="Response_reg"/>
    <property type="match status" value="1"/>
</dbReference>
<keyword evidence="4 10" id="KW-0597">Phosphoprotein</keyword>
<evidence type="ECO:0000256" key="3">
    <source>
        <dbReference type="ARBA" id="ARBA00022490"/>
    </source>
</evidence>
<organism evidence="13 14">
    <name type="scientific">Candidatus Mediterraneibacter faecipullorum</name>
    <dbReference type="NCBI Taxonomy" id="2838670"/>
    <lineage>
        <taxon>Bacteria</taxon>
        <taxon>Bacillati</taxon>
        <taxon>Bacillota</taxon>
        <taxon>Clostridia</taxon>
        <taxon>Lachnospirales</taxon>
        <taxon>Lachnospiraceae</taxon>
        <taxon>Mediterraneibacter</taxon>
    </lineage>
</organism>
<reference evidence="13" key="1">
    <citation type="journal article" date="2021" name="PeerJ">
        <title>Extensive microbial diversity within the chicken gut microbiome revealed by metagenomics and culture.</title>
        <authorList>
            <person name="Gilroy R."/>
            <person name="Ravi A."/>
            <person name="Getino M."/>
            <person name="Pursley I."/>
            <person name="Horton D.L."/>
            <person name="Alikhan N.F."/>
            <person name="Baker D."/>
            <person name="Gharbi K."/>
            <person name="Hall N."/>
            <person name="Watson M."/>
            <person name="Adriaenssens E.M."/>
            <person name="Foster-Nyarko E."/>
            <person name="Jarju S."/>
            <person name="Secka A."/>
            <person name="Antonio M."/>
            <person name="Oren A."/>
            <person name="Chaudhuri R.R."/>
            <person name="La Ragione R."/>
            <person name="Hildebrand F."/>
            <person name="Pallen M.J."/>
        </authorList>
    </citation>
    <scope>NUCLEOTIDE SEQUENCE</scope>
    <source>
        <strain evidence="13">ChiW19-954</strain>
    </source>
</reference>
<dbReference type="InterPro" id="IPR020449">
    <property type="entry name" value="Tscrpt_reg_AraC-type_HTH"/>
</dbReference>
<dbReference type="InterPro" id="IPR009057">
    <property type="entry name" value="Homeodomain-like_sf"/>
</dbReference>
<dbReference type="InterPro" id="IPR018060">
    <property type="entry name" value="HTH_AraC"/>
</dbReference>
<gene>
    <name evidence="13" type="ORF">H9758_02635</name>
</gene>
<accession>A0A9D2NKI9</accession>
<dbReference type="PANTHER" id="PTHR42713:SF3">
    <property type="entry name" value="TRANSCRIPTIONAL REGULATORY PROTEIN HPTR"/>
    <property type="match status" value="1"/>
</dbReference>
<dbReference type="GO" id="GO:0005737">
    <property type="term" value="C:cytoplasm"/>
    <property type="evidence" value="ECO:0007669"/>
    <property type="project" value="UniProtKB-SubCell"/>
</dbReference>
<evidence type="ECO:0000313" key="13">
    <source>
        <dbReference type="EMBL" id="HJC33472.1"/>
    </source>
</evidence>
<dbReference type="PRINTS" id="PR00032">
    <property type="entry name" value="HTHARAC"/>
</dbReference>
<feature type="domain" description="HTH araC/xylS-type" evidence="11">
    <location>
        <begin position="435"/>
        <end position="534"/>
    </location>
</feature>
<comment type="function">
    <text evidence="9">May play the central regulatory role in sporulation. It may be an element of the effector pathway responsible for the activation of sporulation genes in response to nutritional stress. Spo0A may act in concert with spo0H (a sigma factor) to control the expression of some genes that are critical to the sporulation process.</text>
</comment>
<dbReference type="InterPro" id="IPR001789">
    <property type="entry name" value="Sig_transdc_resp-reg_receiver"/>
</dbReference>
<dbReference type="PROSITE" id="PS01124">
    <property type="entry name" value="HTH_ARAC_FAMILY_2"/>
    <property type="match status" value="1"/>
</dbReference>
<dbReference type="SUPFAM" id="SSF52172">
    <property type="entry name" value="CheY-like"/>
    <property type="match status" value="1"/>
</dbReference>